<dbReference type="RefSeq" id="WP_377001755.1">
    <property type="nucleotide sequence ID" value="NZ_JBHSQE010000009.1"/>
</dbReference>
<name>A0ABW1QE90_9CORY</name>
<dbReference type="Pfam" id="PF13338">
    <property type="entry name" value="AbiEi_4"/>
    <property type="match status" value="1"/>
</dbReference>
<proteinExistence type="predicted"/>
<evidence type="ECO:0000313" key="3">
    <source>
        <dbReference type="EMBL" id="MFC6147122.1"/>
    </source>
</evidence>
<evidence type="ECO:0000259" key="1">
    <source>
        <dbReference type="Pfam" id="PF04480"/>
    </source>
</evidence>
<reference evidence="4" key="1">
    <citation type="journal article" date="2019" name="Int. J. Syst. Evol. Microbiol.">
        <title>The Global Catalogue of Microorganisms (GCM) 10K type strain sequencing project: providing services to taxonomists for standard genome sequencing and annotation.</title>
        <authorList>
            <consortium name="The Broad Institute Genomics Platform"/>
            <consortium name="The Broad Institute Genome Sequencing Center for Infectious Disease"/>
            <person name="Wu L."/>
            <person name="Ma J."/>
        </authorList>
    </citation>
    <scope>NUCLEOTIDE SEQUENCE [LARGE SCALE GENOMIC DNA]</scope>
    <source>
        <strain evidence="4">CCUG 51943</strain>
    </source>
</reference>
<dbReference type="InterPro" id="IPR007569">
    <property type="entry name" value="DUF559"/>
</dbReference>
<evidence type="ECO:0000313" key="4">
    <source>
        <dbReference type="Proteomes" id="UP001596244"/>
    </source>
</evidence>
<dbReference type="EMBL" id="JBHSQE010000009">
    <property type="protein sequence ID" value="MFC6147122.1"/>
    <property type="molecule type" value="Genomic_DNA"/>
</dbReference>
<dbReference type="Gene3D" id="3.40.960.10">
    <property type="entry name" value="VSR Endonuclease"/>
    <property type="match status" value="1"/>
</dbReference>
<dbReference type="InterPro" id="IPR011335">
    <property type="entry name" value="Restrct_endonuc-II-like"/>
</dbReference>
<sequence>MDFTADAVIDTAELRRRGLSQRQIDRLVSRGRLHRVERGVFTTSPPTGHLLLRALRHRRPGLIFTGRTSLEIRQGKPLSLPVQAVVGPTQSFHSNTHLRLLRRTSVGTAQVQGFTVTVGAVAVAHADESTDEELIAYLEEHYAGRAGKATLAAEIATMKRIPATFQALVARAAIGADSEAELLIARALLARGIALEQNAYLGGYYFDILIPQAQLIIEIDGFAYHSGESRETFVQDRWKANYATRHGYRVLRYSGSCVKYHLSLVVEQIVAVVEKHGAELESERKPVWKWHHMFTRDGPWPEEVAQ</sequence>
<feature type="domain" description="AbiEi antitoxin N-terminal" evidence="2">
    <location>
        <begin position="8"/>
        <end position="41"/>
    </location>
</feature>
<dbReference type="SUPFAM" id="SSF52980">
    <property type="entry name" value="Restriction endonuclease-like"/>
    <property type="match status" value="1"/>
</dbReference>
<comment type="caution">
    <text evidence="3">The sequence shown here is derived from an EMBL/GenBank/DDBJ whole genome shotgun (WGS) entry which is preliminary data.</text>
</comment>
<accession>A0ABW1QE90</accession>
<keyword evidence="4" id="KW-1185">Reference proteome</keyword>
<dbReference type="InterPro" id="IPR025159">
    <property type="entry name" value="AbiEi_N"/>
</dbReference>
<evidence type="ECO:0000259" key="2">
    <source>
        <dbReference type="Pfam" id="PF13338"/>
    </source>
</evidence>
<organism evidence="3 4">
    <name type="scientific">Corynebacterium nasicanis</name>
    <dbReference type="NCBI Taxonomy" id="1448267"/>
    <lineage>
        <taxon>Bacteria</taxon>
        <taxon>Bacillati</taxon>
        <taxon>Actinomycetota</taxon>
        <taxon>Actinomycetes</taxon>
        <taxon>Mycobacteriales</taxon>
        <taxon>Corynebacteriaceae</taxon>
        <taxon>Corynebacterium</taxon>
    </lineage>
</organism>
<gene>
    <name evidence="3" type="ORF">ACFPUZ_09915</name>
</gene>
<feature type="domain" description="DUF559" evidence="1">
    <location>
        <begin position="190"/>
        <end position="273"/>
    </location>
</feature>
<dbReference type="Proteomes" id="UP001596244">
    <property type="component" value="Unassembled WGS sequence"/>
</dbReference>
<dbReference type="Pfam" id="PF04480">
    <property type="entry name" value="DUF559"/>
    <property type="match status" value="1"/>
</dbReference>
<protein>
    <submittedName>
        <fullName evidence="3">DUF559 domain-containing protein</fullName>
    </submittedName>
</protein>